<keyword evidence="3" id="KW-1185">Reference proteome</keyword>
<dbReference type="Pfam" id="PF04167">
    <property type="entry name" value="DUF402"/>
    <property type="match status" value="1"/>
</dbReference>
<dbReference type="InterPro" id="IPR035930">
    <property type="entry name" value="FomD-like_sf"/>
</dbReference>
<accession>A0AA42DMV4</accession>
<evidence type="ECO:0000259" key="1">
    <source>
        <dbReference type="Pfam" id="PF04167"/>
    </source>
</evidence>
<comment type="caution">
    <text evidence="2">The sequence shown here is derived from an EMBL/GenBank/DDBJ whole genome shotgun (WGS) entry which is preliminary data.</text>
</comment>
<organism evidence="2 3">
    <name type="scientific">Holtiella tumoricola</name>
    <dbReference type="NCBI Taxonomy" id="3018743"/>
    <lineage>
        <taxon>Bacteria</taxon>
        <taxon>Bacillati</taxon>
        <taxon>Bacillota</taxon>
        <taxon>Clostridia</taxon>
        <taxon>Lachnospirales</taxon>
        <taxon>Cellulosilyticaceae</taxon>
        <taxon>Holtiella</taxon>
    </lineage>
</organism>
<dbReference type="PANTHER" id="PTHR41271">
    <property type="entry name" value="DUF402 DOMAIN-CONTAINING PROTEIN"/>
    <property type="match status" value="1"/>
</dbReference>
<sequence length="179" mass="21329">MKRKFLDGRNWTWLEKYTYEIKYIEDLFEGYISFLKIESVKEKLVVDYDDRPNVCLCDDGYKGLIFLPDHEKWCASAVFDREGKFVEIYFDIIKGAGVNEEEIPYFDDLYLDVVMTADTKLRILDEEELEEALEVGDITKEDYDMAYATSKKVIEEIIPNEAFTMDFFRRYLNQFESEK</sequence>
<evidence type="ECO:0000313" key="2">
    <source>
        <dbReference type="EMBL" id="MDA3731888.1"/>
    </source>
</evidence>
<dbReference type="PANTHER" id="PTHR41271:SF1">
    <property type="entry name" value="DUF402 DOMAIN-CONTAINING PROTEIN"/>
    <property type="match status" value="1"/>
</dbReference>
<protein>
    <submittedName>
        <fullName evidence="2">DUF402 domain-containing protein</fullName>
    </submittedName>
</protein>
<gene>
    <name evidence="2" type="ORF">PBV87_10395</name>
</gene>
<reference evidence="2" key="1">
    <citation type="journal article" date="2023" name="Int. J. Syst. Evol. Microbiol.">
        <title>&lt;i&gt;Holtiella tumoricola&lt;/i&gt; gen. nov. sp. nov., isolated from a human clinical sample.</title>
        <authorList>
            <person name="Allen-Vercoe E."/>
            <person name="Daigneault M.C."/>
            <person name="Vancuren S.J."/>
            <person name="Cochrane K."/>
            <person name="O'Neal L.L."/>
            <person name="Sankaranarayanan K."/>
            <person name="Lawson P.A."/>
        </authorList>
    </citation>
    <scope>NUCLEOTIDE SEQUENCE</scope>
    <source>
        <strain evidence="2">CC70A</strain>
    </source>
</reference>
<feature type="domain" description="DUF402" evidence="1">
    <location>
        <begin position="62"/>
        <end position="157"/>
    </location>
</feature>
<dbReference type="RefSeq" id="WP_053984591.1">
    <property type="nucleotide sequence ID" value="NZ_JAQIFT010000043.1"/>
</dbReference>
<dbReference type="InterPro" id="IPR007295">
    <property type="entry name" value="DUF402"/>
</dbReference>
<proteinExistence type="predicted"/>
<dbReference type="EMBL" id="JAQIFT010000043">
    <property type="protein sequence ID" value="MDA3731888.1"/>
    <property type="molecule type" value="Genomic_DNA"/>
</dbReference>
<evidence type="ECO:0000313" key="3">
    <source>
        <dbReference type="Proteomes" id="UP001169242"/>
    </source>
</evidence>
<name>A0AA42DMV4_9FIRM</name>
<dbReference type="Proteomes" id="UP001169242">
    <property type="component" value="Unassembled WGS sequence"/>
</dbReference>
<dbReference type="Gene3D" id="2.40.380.10">
    <property type="entry name" value="FomD-like"/>
    <property type="match status" value="1"/>
</dbReference>
<dbReference type="SUPFAM" id="SSF159234">
    <property type="entry name" value="FomD-like"/>
    <property type="match status" value="1"/>
</dbReference>
<dbReference type="AlphaFoldDB" id="A0AA42DMV4"/>